<proteinExistence type="predicted"/>
<sequence>MRFDGKDWADDADFFQIRIIRADLVEEVHAGFLKPTDVIGVVDDLHLVRFVVLGEVDIGF</sequence>
<dbReference type="AlphaFoldDB" id="A0A645I659"/>
<dbReference type="EMBL" id="VSSQ01106994">
    <property type="protein sequence ID" value="MPN46376.1"/>
    <property type="molecule type" value="Genomic_DNA"/>
</dbReference>
<protein>
    <submittedName>
        <fullName evidence="1">Uncharacterized protein</fullName>
    </submittedName>
</protein>
<accession>A0A645I659</accession>
<evidence type="ECO:0000313" key="1">
    <source>
        <dbReference type="EMBL" id="MPN46376.1"/>
    </source>
</evidence>
<name>A0A645I659_9ZZZZ</name>
<gene>
    <name evidence="1" type="ORF">SDC9_193962</name>
</gene>
<comment type="caution">
    <text evidence="1">The sequence shown here is derived from an EMBL/GenBank/DDBJ whole genome shotgun (WGS) entry which is preliminary data.</text>
</comment>
<organism evidence="1">
    <name type="scientific">bioreactor metagenome</name>
    <dbReference type="NCBI Taxonomy" id="1076179"/>
    <lineage>
        <taxon>unclassified sequences</taxon>
        <taxon>metagenomes</taxon>
        <taxon>ecological metagenomes</taxon>
    </lineage>
</organism>
<reference evidence="1" key="1">
    <citation type="submission" date="2019-08" db="EMBL/GenBank/DDBJ databases">
        <authorList>
            <person name="Kucharzyk K."/>
            <person name="Murdoch R.W."/>
            <person name="Higgins S."/>
            <person name="Loffler F."/>
        </authorList>
    </citation>
    <scope>NUCLEOTIDE SEQUENCE</scope>
</reference>